<proteinExistence type="predicted"/>
<organism evidence="1 2">
    <name type="scientific">Anaerohalosphaera lusitana</name>
    <dbReference type="NCBI Taxonomy" id="1936003"/>
    <lineage>
        <taxon>Bacteria</taxon>
        <taxon>Pseudomonadati</taxon>
        <taxon>Planctomycetota</taxon>
        <taxon>Phycisphaerae</taxon>
        <taxon>Sedimentisphaerales</taxon>
        <taxon>Anaerohalosphaeraceae</taxon>
        <taxon>Anaerohalosphaera</taxon>
    </lineage>
</organism>
<dbReference type="Proteomes" id="UP000189674">
    <property type="component" value="Chromosome"/>
</dbReference>
<evidence type="ECO:0008006" key="3">
    <source>
        <dbReference type="Google" id="ProtNLM"/>
    </source>
</evidence>
<evidence type="ECO:0000313" key="2">
    <source>
        <dbReference type="Proteomes" id="UP000189674"/>
    </source>
</evidence>
<dbReference type="EMBL" id="CP019791">
    <property type="protein sequence ID" value="AQT69986.1"/>
    <property type="molecule type" value="Genomic_DNA"/>
</dbReference>
<accession>A0A1U9NR37</accession>
<evidence type="ECO:0000313" key="1">
    <source>
        <dbReference type="EMBL" id="AQT69986.1"/>
    </source>
</evidence>
<dbReference type="Gene3D" id="2.60.40.1120">
    <property type="entry name" value="Carboxypeptidase-like, regulatory domain"/>
    <property type="match status" value="1"/>
</dbReference>
<protein>
    <recommendedName>
        <fullName evidence="3">Carboxypeptidase regulatory-like domain-containing protein</fullName>
    </recommendedName>
</protein>
<name>A0A1U9NR37_9BACT</name>
<sequence>MEISPYEDNRAWPAIDSDGKFSFSTRLKKFYILARPRKDYAITFFGPYKFAPGQTVTDLTLKLKRGFTSSVKFLDQNGRPIPNVQLTGGFPEPPDYSSWRHTIKSESDEQGVAAIQHTTDSPANLTCEAPGYIKDSRHKIDLSPDKPYTWQLNPAPTTQITVLSKKTGQPIPDAAVLLYGDEYQQMGNYYIDRPKWTTNETGLFELKTLAPGEQYRVLLYHPDYQRRYVDITAGDKVTAKLNDFQSITGKLQVI</sequence>
<dbReference type="InterPro" id="IPR008969">
    <property type="entry name" value="CarboxyPept-like_regulatory"/>
</dbReference>
<keyword evidence="2" id="KW-1185">Reference proteome</keyword>
<reference evidence="2" key="1">
    <citation type="submission" date="2017-02" db="EMBL/GenBank/DDBJ databases">
        <title>Comparative genomics and description of representatives of a novel lineage of planctomycetes thriving in anoxic sediments.</title>
        <authorList>
            <person name="Spring S."/>
            <person name="Bunk B."/>
            <person name="Sproer C."/>
        </authorList>
    </citation>
    <scope>NUCLEOTIDE SEQUENCE [LARGE SCALE GENOMIC DNA]</scope>
    <source>
        <strain evidence="2">ST-NAGAB-D1</strain>
    </source>
</reference>
<dbReference type="KEGG" id="alus:STSP2_03187"/>
<dbReference type="RefSeq" id="WP_146663619.1">
    <property type="nucleotide sequence ID" value="NZ_CP019791.1"/>
</dbReference>
<dbReference type="SUPFAM" id="SSF49464">
    <property type="entry name" value="Carboxypeptidase regulatory domain-like"/>
    <property type="match status" value="1"/>
</dbReference>
<gene>
    <name evidence="1" type="ORF">STSP2_03187</name>
</gene>
<dbReference type="AlphaFoldDB" id="A0A1U9NR37"/>
<dbReference type="STRING" id="1936003.STSP2_03187"/>